<reference evidence="2" key="1">
    <citation type="submission" date="2023-02" db="EMBL/GenBank/DDBJ databases">
        <title>Complete genome sequence of Lactobacillus curvatus CACC879 isolated from Pig feces.</title>
        <authorList>
            <person name="Park S."/>
            <person name="Park M.A."/>
            <person name="Kim D.-H."/>
            <person name="Kim Y."/>
        </authorList>
    </citation>
    <scope>NUCLEOTIDE SEQUENCE</scope>
    <source>
        <strain evidence="2">CACC879</strain>
        <strain evidence="3">Curvatus</strain>
        <plasmid evidence="3">p2_CACC879</plasmid>
    </source>
</reference>
<evidence type="ECO:0000313" key="4">
    <source>
        <dbReference type="Proteomes" id="UP001215533"/>
    </source>
</evidence>
<keyword evidence="1" id="KW-1133">Transmembrane helix</keyword>
<evidence type="ECO:0000256" key="1">
    <source>
        <dbReference type="SAM" id="Phobius"/>
    </source>
</evidence>
<dbReference type="Pfam" id="PF03083">
    <property type="entry name" value="MtN3_slv"/>
    <property type="match status" value="1"/>
</dbReference>
<keyword evidence="3" id="KW-0614">Plasmid</keyword>
<dbReference type="Gene3D" id="1.20.1280.290">
    <property type="match status" value="1"/>
</dbReference>
<accession>A0A1B2A4Q8</accession>
<evidence type="ECO:0000313" key="2">
    <source>
        <dbReference type="EMBL" id="WDC92610.1"/>
    </source>
</evidence>
<feature type="transmembrane region" description="Helical" evidence="1">
    <location>
        <begin position="81"/>
        <end position="103"/>
    </location>
</feature>
<proteinExistence type="predicted"/>
<keyword evidence="1" id="KW-0812">Transmembrane</keyword>
<name>A0A1B2A4Q8_LATCU</name>
<keyword evidence="1" id="KW-0472">Membrane</keyword>
<dbReference type="OrthoDB" id="9794653at2"/>
<dbReference type="Proteomes" id="UP001215533">
    <property type="component" value="Plasmid p2_CACC879"/>
</dbReference>
<gene>
    <name evidence="2" type="ORF">PSR33_03465</name>
    <name evidence="3" type="ORF">PSR33_10405</name>
</gene>
<evidence type="ECO:0000313" key="3">
    <source>
        <dbReference type="EMBL" id="WDC93207.1"/>
    </source>
</evidence>
<dbReference type="EMBL" id="CP117683">
    <property type="protein sequence ID" value="WDC92610.1"/>
    <property type="molecule type" value="Genomic_DNA"/>
</dbReference>
<geneLocation type="plasmid" evidence="3 4">
    <name>p2_CACC879</name>
</geneLocation>
<dbReference type="AlphaFoldDB" id="A0A1B2A4Q8"/>
<dbReference type="GO" id="GO:0016020">
    <property type="term" value="C:membrane"/>
    <property type="evidence" value="ECO:0007669"/>
    <property type="project" value="InterPro"/>
</dbReference>
<organism evidence="2 4">
    <name type="scientific">Latilactobacillus curvatus</name>
    <name type="common">Lactobacillus curvatus</name>
    <dbReference type="NCBI Taxonomy" id="28038"/>
    <lineage>
        <taxon>Bacteria</taxon>
        <taxon>Bacillati</taxon>
        <taxon>Bacillota</taxon>
        <taxon>Bacilli</taxon>
        <taxon>Lactobacillales</taxon>
        <taxon>Lactobacillaceae</taxon>
        <taxon>Latilactobacillus</taxon>
    </lineage>
</organism>
<protein>
    <submittedName>
        <fullName evidence="2">SemiSWEET family transporter</fullName>
    </submittedName>
</protein>
<dbReference type="Proteomes" id="UP001215533">
    <property type="component" value="Chromosome"/>
</dbReference>
<dbReference type="EMBL" id="CP117685">
    <property type="protein sequence ID" value="WDC93207.1"/>
    <property type="molecule type" value="Genomic_DNA"/>
</dbReference>
<dbReference type="InterPro" id="IPR004316">
    <property type="entry name" value="SWEET_rpt"/>
</dbReference>
<sequence length="104" mass="11800">MKTKDVTIRYQKTATVHSNRNQLAWLGKIAVGTCFLMYVSYIQQIMANLAGHPVSAIQPSVAMVNATLWFSYGWFKPHKDWPIIISNVPGIIFGLVTLITIYYH</sequence>
<dbReference type="RefSeq" id="WP_004270723.1">
    <property type="nucleotide sequence ID" value="NZ_CP016602.1"/>
</dbReference>
<feature type="transmembrane region" description="Helical" evidence="1">
    <location>
        <begin position="23"/>
        <end position="42"/>
    </location>
</feature>